<organism evidence="1 2">
    <name type="scientific">Chryseobacterium gleum</name>
    <name type="common">Flavobacterium gleum</name>
    <dbReference type="NCBI Taxonomy" id="250"/>
    <lineage>
        <taxon>Bacteria</taxon>
        <taxon>Pseudomonadati</taxon>
        <taxon>Bacteroidota</taxon>
        <taxon>Flavobacteriia</taxon>
        <taxon>Flavobacteriales</taxon>
        <taxon>Weeksellaceae</taxon>
        <taxon>Chryseobacterium group</taxon>
        <taxon>Chryseobacterium</taxon>
    </lineage>
</organism>
<dbReference type="STRING" id="525257.HMPREF0204_15115"/>
<dbReference type="EMBL" id="LR134289">
    <property type="protein sequence ID" value="VEE11235.1"/>
    <property type="molecule type" value="Genomic_DNA"/>
</dbReference>
<proteinExistence type="predicted"/>
<evidence type="ECO:0000313" key="1">
    <source>
        <dbReference type="EMBL" id="VEE11235.1"/>
    </source>
</evidence>
<accession>A0A3S4R642</accession>
<dbReference type="AlphaFoldDB" id="A0A3S4R642"/>
<name>A0A3S4R642_CHRGE</name>
<reference evidence="1 2" key="1">
    <citation type="submission" date="2018-12" db="EMBL/GenBank/DDBJ databases">
        <authorList>
            <consortium name="Pathogen Informatics"/>
        </authorList>
    </citation>
    <scope>NUCLEOTIDE SEQUENCE [LARGE SCALE GENOMIC DNA]</scope>
    <source>
        <strain evidence="1 2">NCTC11432</strain>
    </source>
</reference>
<sequence length="137" mass="16078">MKVRYDFVTNSSSTSFIIISDGEFKLNTFIKAVGIDTSSQFIDIYKQLFECFKDSMTPARELHRREGFSLSFEDFIKNRLWYGEELLPKILESEKKGKLIYIGKLSSDHDDVETFFCTDEFIIENPKLYIDARENGW</sequence>
<dbReference type="Proteomes" id="UP000279227">
    <property type="component" value="Chromosome"/>
</dbReference>
<dbReference type="OrthoDB" id="7605245at2"/>
<dbReference type="GeneID" id="93023419"/>
<dbReference type="KEGG" id="cgle:NCTC11432_04690"/>
<gene>
    <name evidence="1" type="ORF">NCTC11432_04690</name>
</gene>
<protein>
    <submittedName>
        <fullName evidence="1">Uncharacterized protein</fullName>
    </submittedName>
</protein>
<dbReference type="RefSeq" id="WP_002981350.1">
    <property type="nucleotide sequence ID" value="NZ_CP068486.1"/>
</dbReference>
<evidence type="ECO:0000313" key="2">
    <source>
        <dbReference type="Proteomes" id="UP000279227"/>
    </source>
</evidence>